<dbReference type="Proteomes" id="UP001203579">
    <property type="component" value="Unassembled WGS sequence"/>
</dbReference>
<protein>
    <submittedName>
        <fullName evidence="1">Uncharacterized protein</fullName>
    </submittedName>
</protein>
<evidence type="ECO:0000313" key="1">
    <source>
        <dbReference type="EMBL" id="MCL8493840.1"/>
    </source>
</evidence>
<keyword evidence="2" id="KW-1185">Reference proteome</keyword>
<dbReference type="EMBL" id="JAMKFF010000004">
    <property type="protein sequence ID" value="MCL8493840.1"/>
    <property type="molecule type" value="Genomic_DNA"/>
</dbReference>
<gene>
    <name evidence="1" type="ORF">M5J06_06810</name>
</gene>
<organism evidence="1 2">
    <name type="scientific">Corynebacterium intestinale</name>
    <dbReference type="NCBI Taxonomy" id="2943492"/>
    <lineage>
        <taxon>Bacteria</taxon>
        <taxon>Bacillati</taxon>
        <taxon>Actinomycetota</taxon>
        <taxon>Actinomycetes</taxon>
        <taxon>Mycobacteriales</taxon>
        <taxon>Corynebacteriaceae</taxon>
        <taxon>Corynebacterium</taxon>
    </lineage>
</organism>
<name>A0ABT0T9V0_9CORY</name>
<accession>A0ABT0T9V0</accession>
<sequence length="194" mass="21447">MRVNSLSDYQPVETEFAVLLSSSEQLLPLPKGNGTVVFCFSESELLKAGEARVVLIDISPEFAERLIARLVRDRGHVEYWAPRSNVTNALNLIGNGGKLSGSLAISGLHVSDRWIQLRLSIADRESREVEDFIRGLSAPNAEKASDSCSSDQRLESISLRSILISRAATLAKPVKRFVPPFAIVALYKILERIR</sequence>
<reference evidence="1 2" key="1">
    <citation type="submission" date="2022-05" db="EMBL/GenBank/DDBJ databases">
        <title>Corynebacterium sp. B5-R-101 sp. nov., isolated from human feces.</title>
        <authorList>
            <person name="Shamsuzzaman M."/>
            <person name="Dahal R.H."/>
        </authorList>
    </citation>
    <scope>NUCLEOTIDE SEQUENCE [LARGE SCALE GENOMIC DNA]</scope>
    <source>
        <strain evidence="1 2">B5-R-101</strain>
    </source>
</reference>
<dbReference type="RefSeq" id="WP_145990289.1">
    <property type="nucleotide sequence ID" value="NZ_JAMFTR010000004.1"/>
</dbReference>
<proteinExistence type="predicted"/>
<evidence type="ECO:0000313" key="2">
    <source>
        <dbReference type="Proteomes" id="UP001203579"/>
    </source>
</evidence>
<comment type="caution">
    <text evidence="1">The sequence shown here is derived from an EMBL/GenBank/DDBJ whole genome shotgun (WGS) entry which is preliminary data.</text>
</comment>